<dbReference type="AlphaFoldDB" id="A0A1H4JI97"/>
<dbReference type="InterPro" id="IPR058852">
    <property type="entry name" value="HTH_77"/>
</dbReference>
<dbReference type="GO" id="GO:0043531">
    <property type="term" value="F:ADP binding"/>
    <property type="evidence" value="ECO:0007669"/>
    <property type="project" value="InterPro"/>
</dbReference>
<dbReference type="PRINTS" id="PR00364">
    <property type="entry name" value="DISEASERSIST"/>
</dbReference>
<dbReference type="InterPro" id="IPR036388">
    <property type="entry name" value="WH-like_DNA-bd_sf"/>
</dbReference>
<dbReference type="SUPFAM" id="SSF46894">
    <property type="entry name" value="C-terminal effector domain of the bipartite response regulators"/>
    <property type="match status" value="1"/>
</dbReference>
<dbReference type="InterPro" id="IPR027417">
    <property type="entry name" value="P-loop_NTPase"/>
</dbReference>
<dbReference type="OrthoDB" id="3665050at2"/>
<evidence type="ECO:0000313" key="3">
    <source>
        <dbReference type="EMBL" id="SEB46003.1"/>
    </source>
</evidence>
<evidence type="ECO:0000256" key="1">
    <source>
        <dbReference type="SAM" id="MobiDB-lite"/>
    </source>
</evidence>
<keyword evidence="3" id="KW-0808">Transferase</keyword>
<dbReference type="GO" id="GO:0004674">
    <property type="term" value="F:protein serine/threonine kinase activity"/>
    <property type="evidence" value="ECO:0007669"/>
    <property type="project" value="UniProtKB-KW"/>
</dbReference>
<dbReference type="PRINTS" id="PR00038">
    <property type="entry name" value="HTHLUXR"/>
</dbReference>
<dbReference type="PANTHER" id="PTHR47691:SF3">
    <property type="entry name" value="HTH-TYPE TRANSCRIPTIONAL REGULATOR RV0890C-RELATED"/>
    <property type="match status" value="1"/>
</dbReference>
<dbReference type="PANTHER" id="PTHR47691">
    <property type="entry name" value="REGULATOR-RELATED"/>
    <property type="match status" value="1"/>
</dbReference>
<dbReference type="InterPro" id="IPR000792">
    <property type="entry name" value="Tscrpt_reg_LuxR_C"/>
</dbReference>
<dbReference type="EMBL" id="FNSO01000003">
    <property type="protein sequence ID" value="SEB46003.1"/>
    <property type="molecule type" value="Genomic_DNA"/>
</dbReference>
<dbReference type="STRING" id="208445.SAMN04489727_1927"/>
<gene>
    <name evidence="3" type="ORF">SAMN04489727_1927</name>
</gene>
<dbReference type="Gene3D" id="1.25.40.10">
    <property type="entry name" value="Tetratricopeptide repeat domain"/>
    <property type="match status" value="1"/>
</dbReference>
<name>A0A1H4JI97_9PSEU</name>
<reference evidence="4" key="1">
    <citation type="submission" date="2016-10" db="EMBL/GenBank/DDBJ databases">
        <authorList>
            <person name="Varghese N."/>
            <person name="Submissions S."/>
        </authorList>
    </citation>
    <scope>NUCLEOTIDE SEQUENCE [LARGE SCALE GENOMIC DNA]</scope>
    <source>
        <strain evidence="4">DSM 44544</strain>
    </source>
</reference>
<feature type="region of interest" description="Disordered" evidence="1">
    <location>
        <begin position="1"/>
        <end position="26"/>
    </location>
</feature>
<dbReference type="Gene3D" id="3.40.50.300">
    <property type="entry name" value="P-loop containing nucleotide triphosphate hydrolases"/>
    <property type="match status" value="1"/>
</dbReference>
<evidence type="ECO:0000313" key="4">
    <source>
        <dbReference type="Proteomes" id="UP000199622"/>
    </source>
</evidence>
<organism evidence="3 4">
    <name type="scientific">Amycolatopsis tolypomycina</name>
    <dbReference type="NCBI Taxonomy" id="208445"/>
    <lineage>
        <taxon>Bacteria</taxon>
        <taxon>Bacillati</taxon>
        <taxon>Actinomycetota</taxon>
        <taxon>Actinomycetes</taxon>
        <taxon>Pseudonocardiales</taxon>
        <taxon>Pseudonocardiaceae</taxon>
        <taxon>Amycolatopsis</taxon>
    </lineage>
</organism>
<dbReference type="InterPro" id="IPR016032">
    <property type="entry name" value="Sig_transdc_resp-reg_C-effctor"/>
</dbReference>
<proteinExistence type="predicted"/>
<dbReference type="PROSITE" id="PS50043">
    <property type="entry name" value="HTH_LUXR_2"/>
    <property type="match status" value="1"/>
</dbReference>
<evidence type="ECO:0000259" key="2">
    <source>
        <dbReference type="PROSITE" id="PS50043"/>
    </source>
</evidence>
<dbReference type="InterPro" id="IPR011990">
    <property type="entry name" value="TPR-like_helical_dom_sf"/>
</dbReference>
<dbReference type="GO" id="GO:0003677">
    <property type="term" value="F:DNA binding"/>
    <property type="evidence" value="ECO:0007669"/>
    <property type="project" value="InterPro"/>
</dbReference>
<keyword evidence="3" id="KW-0723">Serine/threonine-protein kinase</keyword>
<accession>A0A1H4JI97</accession>
<dbReference type="SMART" id="SM00421">
    <property type="entry name" value="HTH_LUXR"/>
    <property type="match status" value="1"/>
</dbReference>
<dbReference type="SUPFAM" id="SSF52540">
    <property type="entry name" value="P-loop containing nucleoside triphosphate hydrolases"/>
    <property type="match status" value="1"/>
</dbReference>
<dbReference type="Pfam" id="PF25872">
    <property type="entry name" value="HTH_77"/>
    <property type="match status" value="1"/>
</dbReference>
<dbReference type="CDD" id="cd06170">
    <property type="entry name" value="LuxR_C_like"/>
    <property type="match status" value="1"/>
</dbReference>
<dbReference type="Pfam" id="PF00196">
    <property type="entry name" value="GerE"/>
    <property type="match status" value="1"/>
</dbReference>
<dbReference type="RefSeq" id="WP_091305497.1">
    <property type="nucleotide sequence ID" value="NZ_FNSO01000003.1"/>
</dbReference>
<keyword evidence="4" id="KW-1185">Reference proteome</keyword>
<dbReference type="Proteomes" id="UP000199622">
    <property type="component" value="Unassembled WGS sequence"/>
</dbReference>
<keyword evidence="3" id="KW-0418">Kinase</keyword>
<dbReference type="GO" id="GO:0006355">
    <property type="term" value="P:regulation of DNA-templated transcription"/>
    <property type="evidence" value="ECO:0007669"/>
    <property type="project" value="InterPro"/>
</dbReference>
<protein>
    <submittedName>
        <fullName evidence="3">Non-specific serine/threonine protein kinase</fullName>
    </submittedName>
</protein>
<sequence length="790" mass="86176">MTESGRSVEPADSEGGTDEWRGDASPSVEAAEITSFVGRAKLISETKSLLRTARLITLFGPGGVGKSRLLRRLSTEHALADGFPDGVWVVELADIPARENLLAAGCADQLGIGDNADGPSEARLIEFFRQRRALLMLDNCEHLIDDVRSGQVPALLTTLLPAAPALTVVTTSRVRLGVSGEHIVKIHPLLPTEALYLLLDRARAAGTAISEPEYPLALRLCEMLDGLPLAIELAAGQLDVMTLREIVDHPELLRLLVDGPYEQHHHRTMHATIKWSYDLLGEREQRMLTLVSIFEGGFDLEAATSVCADNGIDTSDVPSLLKCLVRKSLLLTESASGRTRYRMLELVRRFGLQITATSGMEPEIRTAHAHHFLALASRARKDWFSARQTDLMRQLRAELPNFRAAQVHFLSANRTVGHGITLSVDIGASCAFVYAGVLNDSRRMLTRGLERHPAEPSMGQLAALCLISWMAQIQGSEAAGAAQAEAEDVARQLGCSDSFGPLLYSRGTRLWLAEPDPVRARDSIALMARAEEAFREAGEEGLEFMAALYGAMSTVFLSGPEAAFAASARVLELARAAEAQWCISWAKWTCGLAELLHGDAKAAAAHTQEALQLQLEINDKWGPPWSLWQIALIALRLGDYERGARLLGGARVAQRLTQTSVLGMRPFLLLQQQIESTARQRFGNEFEIQIAVGESLARSMDEVYDLAKEPFAAAEDAPVASQHAEMLTKRELEVAELVAKALTNPAIGQALGISSRTVEKHVENILLKWGLTSRTEIAVRYLRDVAPANG</sequence>
<dbReference type="Gene3D" id="1.10.10.10">
    <property type="entry name" value="Winged helix-like DNA-binding domain superfamily/Winged helix DNA-binding domain"/>
    <property type="match status" value="1"/>
</dbReference>
<feature type="domain" description="HTH luxR-type" evidence="2">
    <location>
        <begin position="720"/>
        <end position="785"/>
    </location>
</feature>